<evidence type="ECO:0000256" key="7">
    <source>
        <dbReference type="SAM" id="Phobius"/>
    </source>
</evidence>
<feature type="transmembrane region" description="Helical" evidence="7">
    <location>
        <begin position="426"/>
        <end position="448"/>
    </location>
</feature>
<organism evidence="10 11">
    <name type="scientific">Oleiharenicola lentus</name>
    <dbReference type="NCBI Taxonomy" id="2508720"/>
    <lineage>
        <taxon>Bacteria</taxon>
        <taxon>Pseudomonadati</taxon>
        <taxon>Verrucomicrobiota</taxon>
        <taxon>Opitutia</taxon>
        <taxon>Opitutales</taxon>
        <taxon>Opitutaceae</taxon>
        <taxon>Oleiharenicola</taxon>
    </lineage>
</organism>
<evidence type="ECO:0000256" key="3">
    <source>
        <dbReference type="ARBA" id="ARBA00022692"/>
    </source>
</evidence>
<accession>A0A4Q1CAU6</accession>
<dbReference type="PANTHER" id="PTHR30572">
    <property type="entry name" value="MEMBRANE COMPONENT OF TRANSPORTER-RELATED"/>
    <property type="match status" value="1"/>
</dbReference>
<gene>
    <name evidence="10" type="ORF">ESB00_09150</name>
</gene>
<dbReference type="PANTHER" id="PTHR30572:SF4">
    <property type="entry name" value="ABC TRANSPORTER PERMEASE YTRF"/>
    <property type="match status" value="1"/>
</dbReference>
<evidence type="ECO:0000313" key="10">
    <source>
        <dbReference type="EMBL" id="RXK56026.1"/>
    </source>
</evidence>
<dbReference type="NCBIfam" id="TIGR03434">
    <property type="entry name" value="ADOP"/>
    <property type="match status" value="1"/>
</dbReference>
<feature type="domain" description="MacB-like periplasmic core" evidence="9">
    <location>
        <begin position="457"/>
        <end position="673"/>
    </location>
</feature>
<evidence type="ECO:0000256" key="1">
    <source>
        <dbReference type="ARBA" id="ARBA00004651"/>
    </source>
</evidence>
<dbReference type="InterPro" id="IPR017800">
    <property type="entry name" value="ADOP"/>
</dbReference>
<evidence type="ECO:0000313" key="11">
    <source>
        <dbReference type="Proteomes" id="UP000290218"/>
    </source>
</evidence>
<feature type="domain" description="MacB-like periplasmic core" evidence="9">
    <location>
        <begin position="25"/>
        <end position="243"/>
    </location>
</feature>
<evidence type="ECO:0000259" key="9">
    <source>
        <dbReference type="Pfam" id="PF12704"/>
    </source>
</evidence>
<feature type="transmembrane region" description="Helical" evidence="7">
    <location>
        <begin position="801"/>
        <end position="823"/>
    </location>
</feature>
<feature type="transmembrane region" description="Helical" evidence="7">
    <location>
        <begin position="764"/>
        <end position="789"/>
    </location>
</feature>
<dbReference type="AlphaFoldDB" id="A0A4Q1CAU6"/>
<evidence type="ECO:0000256" key="5">
    <source>
        <dbReference type="ARBA" id="ARBA00023136"/>
    </source>
</evidence>
<comment type="caution">
    <text evidence="10">The sequence shown here is derived from an EMBL/GenBank/DDBJ whole genome shotgun (WGS) entry which is preliminary data.</text>
</comment>
<proteinExistence type="inferred from homology"/>
<name>A0A4Q1CAU6_9BACT</name>
<feature type="transmembrane region" description="Helical" evidence="7">
    <location>
        <begin position="23"/>
        <end position="44"/>
    </location>
</feature>
<feature type="transmembrane region" description="Helical" evidence="7">
    <location>
        <begin position="707"/>
        <end position="730"/>
    </location>
</feature>
<keyword evidence="5 7" id="KW-0472">Membrane</keyword>
<dbReference type="GO" id="GO:0022857">
    <property type="term" value="F:transmembrane transporter activity"/>
    <property type="evidence" value="ECO:0007669"/>
    <property type="project" value="TreeGrafter"/>
</dbReference>
<comment type="similarity">
    <text evidence="6">Belongs to the ABC-4 integral membrane protein family.</text>
</comment>
<keyword evidence="4 7" id="KW-1133">Transmembrane helix</keyword>
<dbReference type="GO" id="GO:0005886">
    <property type="term" value="C:plasma membrane"/>
    <property type="evidence" value="ECO:0007669"/>
    <property type="project" value="UniProtKB-SubCell"/>
</dbReference>
<feature type="domain" description="ABC3 transporter permease C-terminal" evidence="8">
    <location>
        <begin position="714"/>
        <end position="831"/>
    </location>
</feature>
<dbReference type="EMBL" id="SDHX01000001">
    <property type="protein sequence ID" value="RXK56026.1"/>
    <property type="molecule type" value="Genomic_DNA"/>
</dbReference>
<evidence type="ECO:0000256" key="2">
    <source>
        <dbReference type="ARBA" id="ARBA00022475"/>
    </source>
</evidence>
<keyword evidence="3 7" id="KW-0812">Transmembrane</keyword>
<dbReference type="Pfam" id="PF02687">
    <property type="entry name" value="FtsX"/>
    <property type="match status" value="2"/>
</dbReference>
<comment type="subcellular location">
    <subcellularLocation>
        <location evidence="1">Cell membrane</location>
        <topology evidence="1">Multi-pass membrane protein</topology>
    </subcellularLocation>
</comment>
<keyword evidence="2" id="KW-1003">Cell membrane</keyword>
<dbReference type="Proteomes" id="UP000290218">
    <property type="component" value="Unassembled WGS sequence"/>
</dbReference>
<reference evidence="10 11" key="1">
    <citation type="submission" date="2019-01" db="EMBL/GenBank/DDBJ databases">
        <title>Lacunisphaera sp. strain TWA-58.</title>
        <authorList>
            <person name="Chen W.-M."/>
        </authorList>
    </citation>
    <scope>NUCLEOTIDE SEQUENCE [LARGE SCALE GENOMIC DNA]</scope>
    <source>
        <strain evidence="10 11">TWA-58</strain>
    </source>
</reference>
<evidence type="ECO:0000256" key="6">
    <source>
        <dbReference type="ARBA" id="ARBA00038076"/>
    </source>
</evidence>
<keyword evidence="11" id="KW-1185">Reference proteome</keyword>
<feature type="transmembrane region" description="Helical" evidence="7">
    <location>
        <begin position="279"/>
        <end position="300"/>
    </location>
</feature>
<feature type="transmembrane region" description="Helical" evidence="7">
    <location>
        <begin position="380"/>
        <end position="403"/>
    </location>
</feature>
<evidence type="ECO:0000259" key="8">
    <source>
        <dbReference type="Pfam" id="PF02687"/>
    </source>
</evidence>
<protein>
    <submittedName>
        <fullName evidence="10">ABC transporter permease</fullName>
    </submittedName>
</protein>
<feature type="domain" description="ABC3 transporter permease C-terminal" evidence="8">
    <location>
        <begin position="287"/>
        <end position="407"/>
    </location>
</feature>
<dbReference type="InterPro" id="IPR025857">
    <property type="entry name" value="MacB_PCD"/>
</dbReference>
<dbReference type="RefSeq" id="WP_129047393.1">
    <property type="nucleotide sequence ID" value="NZ_SDHX01000001.1"/>
</dbReference>
<dbReference type="Pfam" id="PF12704">
    <property type="entry name" value="MacB_PCD"/>
    <property type="match status" value="2"/>
</dbReference>
<dbReference type="OrthoDB" id="9770036at2"/>
<feature type="transmembrane region" description="Helical" evidence="7">
    <location>
        <begin position="336"/>
        <end position="354"/>
    </location>
</feature>
<evidence type="ECO:0000256" key="4">
    <source>
        <dbReference type="ARBA" id="ARBA00022989"/>
    </source>
</evidence>
<sequence length="838" mass="91190">MIAETFLQDLRIGFRVLLKEKSFCLLAVFVLTLGICAVTTQFTVVNATVLRGFSFPDSHQLMDVQLVDPTNPNANNFNGRVTALDYEDMKAVQTSFSAMAGYMNGSTVNVTYRGTPQRYTGAYVTEQFFPILGIAPILGRNFTAEDNRPGAERVALISHSLWERDYGRNPDIVGEAVRINGRSATIIGVMPPRFNFPVNEQIWIPLYSEFPVRPRTDQAANNIAIVGRLKPGVSAEQAGAEFTGIAANLALANPETNKDVPAARVQALINNFTGPQLRGLMFVMLAFCLGVLLIACVNVMNMQFARATLRAKELAIRSSLGATRVRLIRQMLTESLLLALIGAILGVAGSYWAVDLLSEAVKALPFPLPYWIVFTIDGRVLAATVGTTMLAAIGSGLIPAWLASRTNASDVLKESGRGNTGRMTNLITRGLVVLQILVTSILLVGSLLQLQSILRQQSINYGYDTGSVYSARLGLFEADYPTPQAKRQFYDRVLRQLRANPEVESAAFSSRFRLTFSGNGNIEIEGRTYAKETDRPLANFENVSDGFFTTLGHRLVEGRDFNAEDDDLKQPVAIVNTAFARKFFNGESPLGRRFRTVGPNNFFGPWRTIVGVAPELRMRAPFNGNNGPAGEEGFYVPLYANIFGPVPAALPAPQFSTIVVRPRGGQPGENAAALTRREMQAIDQNLPLYFAGTPQRLLNETLGQNRIIATMFTIFGVVALILAAVGLYGVTSFSVNQRTQEFGIRMALGADNGSILAMVLRQGLIQLGIGLTLGLGAALTAALLAAAGIQNFLFEVKPHDPLTYATVFALLSTVSLLATFIPARRATRVDPMVALRTE</sequence>
<dbReference type="InterPro" id="IPR003838">
    <property type="entry name" value="ABC3_permease_C"/>
</dbReference>
<dbReference type="InterPro" id="IPR050250">
    <property type="entry name" value="Macrolide_Exporter_MacB"/>
</dbReference>